<dbReference type="UniPathway" id="UPA00047">
    <property type="reaction ID" value="UER00058"/>
</dbReference>
<dbReference type="Gene3D" id="3.20.10.10">
    <property type="entry name" value="D-amino Acid Aminotransferase, subunit A, domain 2"/>
    <property type="match status" value="1"/>
</dbReference>
<dbReference type="InterPro" id="IPR043131">
    <property type="entry name" value="BCAT-like_N"/>
</dbReference>
<evidence type="ECO:0000256" key="13">
    <source>
        <dbReference type="ARBA" id="ARBA00048798"/>
    </source>
</evidence>
<dbReference type="InterPro" id="IPR043132">
    <property type="entry name" value="BCAT-like_C"/>
</dbReference>
<dbReference type="GO" id="GO:0009097">
    <property type="term" value="P:isoleucine biosynthetic process"/>
    <property type="evidence" value="ECO:0007669"/>
    <property type="project" value="UniProtKB-UniPathway"/>
</dbReference>
<dbReference type="InterPro" id="IPR036038">
    <property type="entry name" value="Aminotransferase-like"/>
</dbReference>
<keyword evidence="11 17" id="KW-0100">Branched-chain amino acid biosynthesis</keyword>
<dbReference type="InterPro" id="IPR018300">
    <property type="entry name" value="Aminotrans_IV_CS"/>
</dbReference>
<evidence type="ECO:0000256" key="14">
    <source>
        <dbReference type="ARBA" id="ARBA00049229"/>
    </source>
</evidence>
<dbReference type="Gene3D" id="3.30.470.10">
    <property type="match status" value="1"/>
</dbReference>
<protein>
    <recommendedName>
        <fullName evidence="17">Branched-chain-amino-acid aminotransferase</fullName>
        <shortName evidence="17">BCAT</shortName>
        <ecNumber evidence="17">2.6.1.42</ecNumber>
    </recommendedName>
</protein>
<gene>
    <name evidence="17" type="primary">ilvE</name>
    <name evidence="18" type="ORF">A2Z21_05115</name>
</gene>
<dbReference type="PANTHER" id="PTHR42743">
    <property type="entry name" value="AMINO-ACID AMINOTRANSFERASE"/>
    <property type="match status" value="1"/>
</dbReference>
<dbReference type="CDD" id="cd01558">
    <property type="entry name" value="D-AAT_like"/>
    <property type="match status" value="1"/>
</dbReference>
<comment type="catalytic activity">
    <reaction evidence="14 17">
        <text>L-leucine + 2-oxoglutarate = 4-methyl-2-oxopentanoate + L-glutamate</text>
        <dbReference type="Rhea" id="RHEA:18321"/>
        <dbReference type="ChEBI" id="CHEBI:16810"/>
        <dbReference type="ChEBI" id="CHEBI:17865"/>
        <dbReference type="ChEBI" id="CHEBI:29985"/>
        <dbReference type="ChEBI" id="CHEBI:57427"/>
        <dbReference type="EC" id="2.6.1.42"/>
    </reaction>
</comment>
<evidence type="ECO:0000256" key="7">
    <source>
        <dbReference type="ARBA" id="ARBA00022576"/>
    </source>
</evidence>
<dbReference type="EC" id="2.6.1.42" evidence="17"/>
<evidence type="ECO:0000256" key="15">
    <source>
        <dbReference type="RuleBase" id="RU004106"/>
    </source>
</evidence>
<dbReference type="InterPro" id="IPR050571">
    <property type="entry name" value="Class-IV_PLP-Dep_Aminotrnsfr"/>
</dbReference>
<comment type="pathway">
    <text evidence="5 17">Amino-acid biosynthesis; L-leucine biosynthesis; L-leucine from 3-methyl-2-oxobutanoate: step 4/4.</text>
</comment>
<dbReference type="GO" id="GO:0005829">
    <property type="term" value="C:cytosol"/>
    <property type="evidence" value="ECO:0007669"/>
    <property type="project" value="TreeGrafter"/>
</dbReference>
<keyword evidence="10 16" id="KW-0663">Pyridoxal phosphate</keyword>
<evidence type="ECO:0000256" key="8">
    <source>
        <dbReference type="ARBA" id="ARBA00022605"/>
    </source>
</evidence>
<dbReference type="GO" id="GO:0009098">
    <property type="term" value="P:L-leucine biosynthetic process"/>
    <property type="evidence" value="ECO:0007669"/>
    <property type="project" value="UniProtKB-UniPathway"/>
</dbReference>
<dbReference type="SUPFAM" id="SSF56752">
    <property type="entry name" value="D-aminoacid aminotransferase-like PLP-dependent enzymes"/>
    <property type="match status" value="1"/>
</dbReference>
<dbReference type="Pfam" id="PF01063">
    <property type="entry name" value="Aminotran_4"/>
    <property type="match status" value="1"/>
</dbReference>
<dbReference type="Proteomes" id="UP000179157">
    <property type="component" value="Unassembled WGS sequence"/>
</dbReference>
<dbReference type="UniPathway" id="UPA00048">
    <property type="reaction ID" value="UER00073"/>
</dbReference>
<keyword evidence="7 17" id="KW-0032">Aminotransferase</keyword>
<dbReference type="InterPro" id="IPR001544">
    <property type="entry name" value="Aminotrans_IV"/>
</dbReference>
<proteinExistence type="inferred from homology"/>
<dbReference type="GO" id="GO:0009099">
    <property type="term" value="P:L-valine biosynthetic process"/>
    <property type="evidence" value="ECO:0007669"/>
    <property type="project" value="UniProtKB-UniPathway"/>
</dbReference>
<accession>A0A1F5UXJ5</accession>
<evidence type="ECO:0000313" key="19">
    <source>
        <dbReference type="Proteomes" id="UP000179157"/>
    </source>
</evidence>
<evidence type="ECO:0000256" key="5">
    <source>
        <dbReference type="ARBA" id="ARBA00005072"/>
    </source>
</evidence>
<keyword evidence="9 17" id="KW-0808">Transferase</keyword>
<evidence type="ECO:0000256" key="3">
    <source>
        <dbReference type="ARBA" id="ARBA00004824"/>
    </source>
</evidence>
<comment type="caution">
    <text evidence="18">The sequence shown here is derived from an EMBL/GenBank/DDBJ whole genome shotgun (WGS) entry which is preliminary data.</text>
</comment>
<dbReference type="NCBIfam" id="NF006185">
    <property type="entry name" value="PRK08320.1"/>
    <property type="match status" value="1"/>
</dbReference>
<comment type="catalytic activity">
    <reaction evidence="12 17">
        <text>L-valine + 2-oxoglutarate = 3-methyl-2-oxobutanoate + L-glutamate</text>
        <dbReference type="Rhea" id="RHEA:24813"/>
        <dbReference type="ChEBI" id="CHEBI:11851"/>
        <dbReference type="ChEBI" id="CHEBI:16810"/>
        <dbReference type="ChEBI" id="CHEBI:29985"/>
        <dbReference type="ChEBI" id="CHEBI:57762"/>
        <dbReference type="EC" id="2.6.1.42"/>
    </reaction>
</comment>
<dbReference type="FunFam" id="3.30.470.10:FF:000006">
    <property type="entry name" value="Branched-chain-amino-acid aminotransferase"/>
    <property type="match status" value="1"/>
</dbReference>
<dbReference type="STRING" id="1817864.A2Z21_05115"/>
<dbReference type="UniPathway" id="UPA00049">
    <property type="reaction ID" value="UER00062"/>
</dbReference>
<evidence type="ECO:0000256" key="2">
    <source>
        <dbReference type="ARBA" id="ARBA00003109"/>
    </source>
</evidence>
<dbReference type="GO" id="GO:0052655">
    <property type="term" value="F:L-valine-2-oxoglutarate transaminase activity"/>
    <property type="evidence" value="ECO:0007669"/>
    <property type="project" value="RHEA"/>
</dbReference>
<comment type="pathway">
    <text evidence="4 17">Amino-acid biosynthesis; L-valine biosynthesis; L-valine from pyruvate: step 4/4.</text>
</comment>
<evidence type="ECO:0000256" key="9">
    <source>
        <dbReference type="ARBA" id="ARBA00022679"/>
    </source>
</evidence>
<dbReference type="NCBIfam" id="TIGR01122">
    <property type="entry name" value="ilvE_I"/>
    <property type="match status" value="1"/>
</dbReference>
<comment type="catalytic activity">
    <reaction evidence="13 17">
        <text>L-isoleucine + 2-oxoglutarate = (S)-3-methyl-2-oxopentanoate + L-glutamate</text>
        <dbReference type="Rhea" id="RHEA:24801"/>
        <dbReference type="ChEBI" id="CHEBI:16810"/>
        <dbReference type="ChEBI" id="CHEBI:29985"/>
        <dbReference type="ChEBI" id="CHEBI:35146"/>
        <dbReference type="ChEBI" id="CHEBI:58045"/>
        <dbReference type="EC" id="2.6.1.42"/>
    </reaction>
</comment>
<dbReference type="AlphaFoldDB" id="A0A1F5UXJ5"/>
<organism evidence="18 19">
    <name type="scientific">Fraserbacteria sp. (strain RBG_16_55_9)</name>
    <dbReference type="NCBI Taxonomy" id="1817864"/>
    <lineage>
        <taxon>Bacteria</taxon>
        <taxon>Candidatus Fraseribacteriota</taxon>
    </lineage>
</organism>
<evidence type="ECO:0000256" key="11">
    <source>
        <dbReference type="ARBA" id="ARBA00023304"/>
    </source>
</evidence>
<dbReference type="PANTHER" id="PTHR42743:SF11">
    <property type="entry name" value="AMINODEOXYCHORISMATE LYASE"/>
    <property type="match status" value="1"/>
</dbReference>
<dbReference type="NCBIfam" id="NF005146">
    <property type="entry name" value="PRK06606.1"/>
    <property type="match status" value="1"/>
</dbReference>
<evidence type="ECO:0000313" key="18">
    <source>
        <dbReference type="EMBL" id="OGF55902.1"/>
    </source>
</evidence>
<evidence type="ECO:0000256" key="1">
    <source>
        <dbReference type="ARBA" id="ARBA00001933"/>
    </source>
</evidence>
<dbReference type="InterPro" id="IPR005785">
    <property type="entry name" value="B_amino_transI"/>
</dbReference>
<reference evidence="18 19" key="1">
    <citation type="journal article" date="2016" name="Nat. Commun.">
        <title>Thousands of microbial genomes shed light on interconnected biogeochemical processes in an aquifer system.</title>
        <authorList>
            <person name="Anantharaman K."/>
            <person name="Brown C.T."/>
            <person name="Hug L.A."/>
            <person name="Sharon I."/>
            <person name="Castelle C.J."/>
            <person name="Probst A.J."/>
            <person name="Thomas B.C."/>
            <person name="Singh A."/>
            <person name="Wilkins M.J."/>
            <person name="Karaoz U."/>
            <person name="Brodie E.L."/>
            <person name="Williams K.H."/>
            <person name="Hubbard S.S."/>
            <person name="Banfield J.F."/>
        </authorList>
    </citation>
    <scope>NUCLEOTIDE SEQUENCE [LARGE SCALE GENOMIC DNA]</scope>
    <source>
        <strain evidence="19">RBG_16_55_9</strain>
    </source>
</reference>
<dbReference type="GO" id="GO:0052654">
    <property type="term" value="F:L-leucine-2-oxoglutarate transaminase activity"/>
    <property type="evidence" value="ECO:0007669"/>
    <property type="project" value="RHEA"/>
</dbReference>
<comment type="function">
    <text evidence="2 17">Acts on leucine, isoleucine and valine.</text>
</comment>
<dbReference type="FunFam" id="3.20.10.10:FF:000002">
    <property type="entry name" value="D-alanine aminotransferase"/>
    <property type="match status" value="1"/>
</dbReference>
<evidence type="ECO:0000256" key="17">
    <source>
        <dbReference type="RuleBase" id="RU364094"/>
    </source>
</evidence>
<comment type="pathway">
    <text evidence="3 17">Amino-acid biosynthesis; L-isoleucine biosynthesis; L-isoleucine from 2-oxobutanoate: step 4/4.</text>
</comment>
<sequence length="298" mass="33317">MKIYLDGKFVPEEEAKVSVFDHGLLYGDGIFEGIRAYNGYVFKLEEHLDRLYDSAKGIRLEIPLPREEMKEAILETLRVNQLKTSYVRPIVTRGVGDLGIDPRKCKGRPTVIVIVREWKSLYPEELYQKGLRAIVAASRARPPESLSPSIKTLNYLTNIMAKIEANVWGADEAIMLDVHGNIAEGTADNLFIVKHGVLHTPPVIANLPGITRATIIELAHDADYEVREEHFGIAQLYMADEVFLTGTAAEVVPIIEIDGRTIGASRPGHITMELRKRYKDITGIPETGTPIYSLQKVK</sequence>
<evidence type="ECO:0000256" key="4">
    <source>
        <dbReference type="ARBA" id="ARBA00004931"/>
    </source>
</evidence>
<evidence type="ECO:0000256" key="6">
    <source>
        <dbReference type="ARBA" id="ARBA00009320"/>
    </source>
</evidence>
<evidence type="ECO:0000256" key="12">
    <source>
        <dbReference type="ARBA" id="ARBA00048212"/>
    </source>
</evidence>
<name>A0A1F5UXJ5_FRAXR</name>
<dbReference type="EMBL" id="MFGX01000046">
    <property type="protein sequence ID" value="OGF55902.1"/>
    <property type="molecule type" value="Genomic_DNA"/>
</dbReference>
<comment type="cofactor">
    <cofactor evidence="1 16">
        <name>pyridoxal 5'-phosphate</name>
        <dbReference type="ChEBI" id="CHEBI:597326"/>
    </cofactor>
</comment>
<dbReference type="GO" id="GO:0052656">
    <property type="term" value="F:L-isoleucine-2-oxoglutarate transaminase activity"/>
    <property type="evidence" value="ECO:0007669"/>
    <property type="project" value="RHEA"/>
</dbReference>
<evidence type="ECO:0000256" key="16">
    <source>
        <dbReference type="RuleBase" id="RU004516"/>
    </source>
</evidence>
<evidence type="ECO:0000256" key="10">
    <source>
        <dbReference type="ARBA" id="ARBA00022898"/>
    </source>
</evidence>
<keyword evidence="8 17" id="KW-0028">Amino-acid biosynthesis</keyword>
<comment type="similarity">
    <text evidence="6 15">Belongs to the class-IV pyridoxal-phosphate-dependent aminotransferase family.</text>
</comment>
<dbReference type="PROSITE" id="PS00770">
    <property type="entry name" value="AA_TRANSFER_CLASS_4"/>
    <property type="match status" value="1"/>
</dbReference>